<dbReference type="AlphaFoldDB" id="A0A437MCL2"/>
<dbReference type="Gene3D" id="3.40.50.720">
    <property type="entry name" value="NAD(P)-binding Rossmann-like Domain"/>
    <property type="match status" value="1"/>
</dbReference>
<dbReference type="InterPro" id="IPR036291">
    <property type="entry name" value="NAD(P)-bd_dom_sf"/>
</dbReference>
<evidence type="ECO:0000313" key="3">
    <source>
        <dbReference type="EMBL" id="RVT95303.1"/>
    </source>
</evidence>
<dbReference type="PROSITE" id="PS00061">
    <property type="entry name" value="ADH_SHORT"/>
    <property type="match status" value="1"/>
</dbReference>
<keyword evidence="2" id="KW-0560">Oxidoreductase</keyword>
<dbReference type="InterPro" id="IPR020904">
    <property type="entry name" value="Sc_DH/Rdtase_CS"/>
</dbReference>
<dbReference type="Proteomes" id="UP000282957">
    <property type="component" value="Unassembled WGS sequence"/>
</dbReference>
<dbReference type="EMBL" id="SACL01000006">
    <property type="protein sequence ID" value="RVT95303.1"/>
    <property type="molecule type" value="Genomic_DNA"/>
</dbReference>
<dbReference type="Pfam" id="PF13561">
    <property type="entry name" value="adh_short_C2"/>
    <property type="match status" value="1"/>
</dbReference>
<protein>
    <submittedName>
        <fullName evidence="3">SDR family oxidoreductase</fullName>
    </submittedName>
</protein>
<evidence type="ECO:0000256" key="2">
    <source>
        <dbReference type="ARBA" id="ARBA00023002"/>
    </source>
</evidence>
<dbReference type="PANTHER" id="PTHR42760:SF133">
    <property type="entry name" value="3-OXOACYL-[ACYL-CARRIER-PROTEIN] REDUCTASE"/>
    <property type="match status" value="1"/>
</dbReference>
<comment type="similarity">
    <text evidence="1">Belongs to the short-chain dehydrogenases/reductases (SDR) family.</text>
</comment>
<dbReference type="SUPFAM" id="SSF51735">
    <property type="entry name" value="NAD(P)-binding Rossmann-fold domains"/>
    <property type="match status" value="1"/>
</dbReference>
<dbReference type="GO" id="GO:0016616">
    <property type="term" value="F:oxidoreductase activity, acting on the CH-OH group of donors, NAD or NADP as acceptor"/>
    <property type="evidence" value="ECO:0007669"/>
    <property type="project" value="TreeGrafter"/>
</dbReference>
<accession>A0A437MCL2</accession>
<dbReference type="RefSeq" id="WP_127788791.1">
    <property type="nucleotide sequence ID" value="NZ_SACL01000006.1"/>
</dbReference>
<evidence type="ECO:0000313" key="4">
    <source>
        <dbReference type="Proteomes" id="UP000282957"/>
    </source>
</evidence>
<dbReference type="PRINTS" id="PR00080">
    <property type="entry name" value="SDRFAMILY"/>
</dbReference>
<dbReference type="PANTHER" id="PTHR42760">
    <property type="entry name" value="SHORT-CHAIN DEHYDROGENASES/REDUCTASES FAMILY MEMBER"/>
    <property type="match status" value="1"/>
</dbReference>
<evidence type="ECO:0000256" key="1">
    <source>
        <dbReference type="ARBA" id="ARBA00006484"/>
    </source>
</evidence>
<gene>
    <name evidence="3" type="ORF">EOD42_17115</name>
</gene>
<dbReference type="GO" id="GO:0006633">
    <property type="term" value="P:fatty acid biosynthetic process"/>
    <property type="evidence" value="ECO:0007669"/>
    <property type="project" value="TreeGrafter"/>
</dbReference>
<reference evidence="3 4" key="1">
    <citation type="submission" date="2019-01" db="EMBL/GenBank/DDBJ databases">
        <authorList>
            <person name="Chen W.-M."/>
        </authorList>
    </citation>
    <scope>NUCLEOTIDE SEQUENCE [LARGE SCALE GENOMIC DNA]</scope>
    <source>
        <strain evidence="3 4">CCP-6</strain>
    </source>
</reference>
<name>A0A437MCL2_9PROT</name>
<dbReference type="OrthoDB" id="154414at2"/>
<organism evidence="3 4">
    <name type="scientific">Rhodovarius crocodyli</name>
    <dbReference type="NCBI Taxonomy" id="1979269"/>
    <lineage>
        <taxon>Bacteria</taxon>
        <taxon>Pseudomonadati</taxon>
        <taxon>Pseudomonadota</taxon>
        <taxon>Alphaproteobacteria</taxon>
        <taxon>Acetobacterales</taxon>
        <taxon>Roseomonadaceae</taxon>
        <taxon>Rhodovarius</taxon>
    </lineage>
</organism>
<dbReference type="InterPro" id="IPR002347">
    <property type="entry name" value="SDR_fam"/>
</dbReference>
<dbReference type="GO" id="GO:0048038">
    <property type="term" value="F:quinone binding"/>
    <property type="evidence" value="ECO:0007669"/>
    <property type="project" value="TreeGrafter"/>
</dbReference>
<keyword evidence="4" id="KW-1185">Reference proteome</keyword>
<dbReference type="FunFam" id="3.40.50.720:FF:000084">
    <property type="entry name" value="Short-chain dehydrogenase reductase"/>
    <property type="match status" value="1"/>
</dbReference>
<dbReference type="PRINTS" id="PR00081">
    <property type="entry name" value="GDHRDH"/>
</dbReference>
<comment type="caution">
    <text evidence="3">The sequence shown here is derived from an EMBL/GenBank/DDBJ whole genome shotgun (WGS) entry which is preliminary data.</text>
</comment>
<sequence length="256" mass="26804">MLRCDGQSCAMQELSGRIALVTGAQQGIGAAVALTLAKAGADVAVNWLDQEPLELADAIRAQGVRCALVQGSVDSVAGVQALHAEATRALGVPDLLVNNAGIFPRCDFLDMREEEWDAVLGINVKAAAFLTQAFARALGGREGAVVNLSSSAVRGDPRGVHYTTSKTGIIGLTRATALALAPHHIRVNAIAPGLTDTAQPRYGNSEDELAARAATIPIPRMGRAEEIADLAQYLLGPRAAWITGQVWHINGGLYLP</sequence>
<proteinExistence type="inferred from homology"/>